<name>A0ABV1QBL1_STRMI</name>
<dbReference type="InterPro" id="IPR000504">
    <property type="entry name" value="RRM_dom"/>
</dbReference>
<evidence type="ECO:0000313" key="4">
    <source>
        <dbReference type="Proteomes" id="UP001456562"/>
    </source>
</evidence>
<dbReference type="Pfam" id="PF00076">
    <property type="entry name" value="RRM_1"/>
    <property type="match status" value="1"/>
</dbReference>
<dbReference type="SMART" id="SM00360">
    <property type="entry name" value="RRM"/>
    <property type="match status" value="1"/>
</dbReference>
<comment type="caution">
    <text evidence="3">The sequence shown here is derived from an EMBL/GenBank/DDBJ whole genome shotgun (WGS) entry which is preliminary data.</text>
</comment>
<keyword evidence="4" id="KW-1185">Reference proteome</keyword>
<protein>
    <submittedName>
        <fullName evidence="3">RNA-binding protein</fullName>
    </submittedName>
</protein>
<dbReference type="EMBL" id="JBEJUE010000038">
    <property type="protein sequence ID" value="MER0428533.1"/>
    <property type="molecule type" value="Genomic_DNA"/>
</dbReference>
<sequence>MTSKVHLSNLNSFTTDEALKGAFAPYGAVLDAQVDRDPDTGRVKGTGSVTFGNDSEAQSAVEGYNGHDLNGSRVGVSLTPGGSDSPDSGSRFGGPVTAALLGHSPTTPLTLQAAALLAALHTTDELTGMGMRTARHTTRTTAATQHRNPVVLELSDAPDQDH</sequence>
<dbReference type="Gene3D" id="3.30.70.330">
    <property type="match status" value="1"/>
</dbReference>
<dbReference type="RefSeq" id="WP_350240633.1">
    <property type="nucleotide sequence ID" value="NZ_JBEJUE010000038.1"/>
</dbReference>
<feature type="domain" description="RRM" evidence="2">
    <location>
        <begin position="3"/>
        <end position="81"/>
    </location>
</feature>
<dbReference type="InterPro" id="IPR035979">
    <property type="entry name" value="RBD_domain_sf"/>
</dbReference>
<evidence type="ECO:0000259" key="2">
    <source>
        <dbReference type="PROSITE" id="PS50102"/>
    </source>
</evidence>
<dbReference type="SUPFAM" id="SSF54928">
    <property type="entry name" value="RNA-binding domain, RBD"/>
    <property type="match status" value="1"/>
</dbReference>
<dbReference type="PROSITE" id="PS50102">
    <property type="entry name" value="RRM"/>
    <property type="match status" value="1"/>
</dbReference>
<dbReference type="PANTHER" id="PTHR15241">
    <property type="entry name" value="TRANSFORMER-2-RELATED"/>
    <property type="match status" value="1"/>
</dbReference>
<dbReference type="Proteomes" id="UP001456562">
    <property type="component" value="Unassembled WGS sequence"/>
</dbReference>
<dbReference type="PANTHER" id="PTHR15241:SF304">
    <property type="entry name" value="RRM DOMAIN-CONTAINING PROTEIN"/>
    <property type="match status" value="1"/>
</dbReference>
<reference evidence="3 4" key="1">
    <citation type="submission" date="2024-01" db="EMBL/GenBank/DDBJ databases">
        <title>Metagenomic exploration of the rhizosphere soil microbial community and their significance in facilitating the development of wild simulated ginseng.</title>
        <authorList>
            <person name="Huang J."/>
        </authorList>
    </citation>
    <scope>NUCLEOTIDE SEQUENCE [LARGE SCALE GENOMIC DNA]</scope>
    <source>
        <strain evidence="3 4">WY141</strain>
    </source>
</reference>
<gene>
    <name evidence="3" type="ORF">ABR748_30585</name>
</gene>
<dbReference type="InterPro" id="IPR012677">
    <property type="entry name" value="Nucleotide-bd_a/b_plait_sf"/>
</dbReference>
<accession>A0ABV1QBL1</accession>
<feature type="region of interest" description="Disordered" evidence="1">
    <location>
        <begin position="64"/>
        <end position="91"/>
    </location>
</feature>
<organism evidence="3 4">
    <name type="scientific">Streptomyces microflavus</name>
    <name type="common">Streptomyces lipmanii</name>
    <dbReference type="NCBI Taxonomy" id="1919"/>
    <lineage>
        <taxon>Bacteria</taxon>
        <taxon>Bacillati</taxon>
        <taxon>Actinomycetota</taxon>
        <taxon>Actinomycetes</taxon>
        <taxon>Kitasatosporales</taxon>
        <taxon>Streptomycetaceae</taxon>
        <taxon>Streptomyces</taxon>
    </lineage>
</organism>
<evidence type="ECO:0000313" key="3">
    <source>
        <dbReference type="EMBL" id="MER0428533.1"/>
    </source>
</evidence>
<proteinExistence type="predicted"/>
<evidence type="ECO:0000256" key="1">
    <source>
        <dbReference type="SAM" id="MobiDB-lite"/>
    </source>
</evidence>
<feature type="compositionally biased region" description="Low complexity" evidence="1">
    <location>
        <begin position="80"/>
        <end position="91"/>
    </location>
</feature>